<dbReference type="SMART" id="SM01110">
    <property type="entry name" value="Cutinase"/>
    <property type="match status" value="1"/>
</dbReference>
<organism evidence="5 6">
    <name type="scientific">Mycolicibacterium tokaiense</name>
    <dbReference type="NCBI Taxonomy" id="39695"/>
    <lineage>
        <taxon>Bacteria</taxon>
        <taxon>Bacillati</taxon>
        <taxon>Actinomycetota</taxon>
        <taxon>Actinomycetes</taxon>
        <taxon>Mycobacteriales</taxon>
        <taxon>Mycobacteriaceae</taxon>
        <taxon>Mycolicibacterium</taxon>
    </lineage>
</organism>
<dbReference type="InterPro" id="IPR000675">
    <property type="entry name" value="Cutinase/axe"/>
</dbReference>
<dbReference type="PANTHER" id="PTHR33630:SF9">
    <property type="entry name" value="CUTINASE 4"/>
    <property type="match status" value="1"/>
</dbReference>
<dbReference type="SUPFAM" id="SSF53474">
    <property type="entry name" value="alpha/beta-Hydrolases"/>
    <property type="match status" value="1"/>
</dbReference>
<dbReference type="Gene3D" id="3.40.50.1820">
    <property type="entry name" value="alpha/beta hydrolase"/>
    <property type="match status" value="1"/>
</dbReference>
<dbReference type="EMBL" id="UGQT01000001">
    <property type="protein sequence ID" value="STZ58082.1"/>
    <property type="molecule type" value="Genomic_DNA"/>
</dbReference>
<dbReference type="InterPro" id="IPR029058">
    <property type="entry name" value="AB_hydrolase_fold"/>
</dbReference>
<dbReference type="OrthoDB" id="3711786at2"/>
<dbReference type="Proteomes" id="UP000254978">
    <property type="component" value="Unassembled WGS sequence"/>
</dbReference>
<comment type="similarity">
    <text evidence="1">Belongs to the cutinase family.</text>
</comment>
<evidence type="ECO:0000256" key="1">
    <source>
        <dbReference type="ARBA" id="ARBA00007534"/>
    </source>
</evidence>
<dbReference type="Pfam" id="PF01083">
    <property type="entry name" value="Cutinase"/>
    <property type="match status" value="1"/>
</dbReference>
<keyword evidence="6" id="KW-1185">Reference proteome</keyword>
<evidence type="ECO:0000313" key="5">
    <source>
        <dbReference type="EMBL" id="STZ58082.1"/>
    </source>
</evidence>
<dbReference type="RefSeq" id="WP_115278056.1">
    <property type="nucleotide sequence ID" value="NZ_AP022600.1"/>
</dbReference>
<evidence type="ECO:0000256" key="3">
    <source>
        <dbReference type="ARBA" id="ARBA00022801"/>
    </source>
</evidence>
<dbReference type="AlphaFoldDB" id="A0A378TB78"/>
<evidence type="ECO:0000256" key="2">
    <source>
        <dbReference type="ARBA" id="ARBA00022487"/>
    </source>
</evidence>
<keyword evidence="3" id="KW-0378">Hydrolase</keyword>
<accession>A0A378TB78</accession>
<protein>
    <submittedName>
        <fullName evidence="5">Cutinase</fullName>
    </submittedName>
</protein>
<evidence type="ECO:0000256" key="4">
    <source>
        <dbReference type="ARBA" id="ARBA00023157"/>
    </source>
</evidence>
<gene>
    <name evidence="5" type="ORF">NCTC10821_01588</name>
</gene>
<keyword evidence="4" id="KW-1015">Disulfide bond</keyword>
<name>A0A378TB78_9MYCO</name>
<keyword evidence="2" id="KW-0719">Serine esterase</keyword>
<dbReference type="GO" id="GO:0052689">
    <property type="term" value="F:carboxylic ester hydrolase activity"/>
    <property type="evidence" value="ECO:0007669"/>
    <property type="project" value="UniProtKB-KW"/>
</dbReference>
<evidence type="ECO:0000313" key="6">
    <source>
        <dbReference type="Proteomes" id="UP000254978"/>
    </source>
</evidence>
<sequence length="268" mass="27432">MGALAIAGSALATGTAAAEPLCPDVHWIGAAGSGERGPEATQNGGMGPVMYRSYLNFQQRAAANGQTVTAEPVVYPATEVPLDGGILDWAGFIGSVDQGAGALANQYATFVQRCPGSKVVVAGYSQGAMVVHRNLAALDVSPNLSAALLIADGDRRPEDPTLNLGTASLQPGERLGVAQDWPILAHAPAPLPVTVGSRTISVCEYGDPVCDYDPDSDDDEVSARAIAIHTSYAKGDYSWVAPLNQLVSMAPAPVVPLPAPVPAPVPGV</sequence>
<proteinExistence type="inferred from homology"/>
<dbReference type="PANTHER" id="PTHR33630">
    <property type="entry name" value="CUTINASE RV1984C-RELATED-RELATED"/>
    <property type="match status" value="1"/>
</dbReference>
<reference evidence="5 6" key="1">
    <citation type="submission" date="2018-06" db="EMBL/GenBank/DDBJ databases">
        <authorList>
            <consortium name="Pathogen Informatics"/>
            <person name="Doyle S."/>
        </authorList>
    </citation>
    <scope>NUCLEOTIDE SEQUENCE [LARGE SCALE GENOMIC DNA]</scope>
    <source>
        <strain evidence="5 6">NCTC10821</strain>
    </source>
</reference>